<feature type="domain" description="Transcription elongation factor Eaf N-terminal" evidence="3">
    <location>
        <begin position="95"/>
        <end position="169"/>
    </location>
</feature>
<organism evidence="4 5">
    <name type="scientific">Pachysolen tannophilus NRRL Y-2460</name>
    <dbReference type="NCBI Taxonomy" id="669874"/>
    <lineage>
        <taxon>Eukaryota</taxon>
        <taxon>Fungi</taxon>
        <taxon>Dikarya</taxon>
        <taxon>Ascomycota</taxon>
        <taxon>Saccharomycotina</taxon>
        <taxon>Pichiomycetes</taxon>
        <taxon>Pachysolenaceae</taxon>
        <taxon>Pachysolen</taxon>
    </lineage>
</organism>
<feature type="compositionally biased region" description="Polar residues" evidence="2">
    <location>
        <begin position="220"/>
        <end position="234"/>
    </location>
</feature>
<dbReference type="STRING" id="669874.A0A1E4TQD1"/>
<evidence type="ECO:0000256" key="2">
    <source>
        <dbReference type="SAM" id="MobiDB-lite"/>
    </source>
</evidence>
<feature type="compositionally biased region" description="Acidic residues" evidence="2">
    <location>
        <begin position="598"/>
        <end position="608"/>
    </location>
</feature>
<sequence length="608" mass="67166">MSIGPDLFVSDKEFDIDISALLASEDTNSGENFGIRFGFVPESIDEQLPFQLVKDTTTSERSFILKAETSAPHHDPLMFEGKLNNSSINPTSSVPNSNSLVDNVTTTASTTSTASTASTSTSTTNGSIISNNLNNNNNNNEYLLIYDEVAKNFRLEKFNGLIRMNRSRNVDKLLKHLEELDEINFEYQKAERHLQKMNLNFNINLRQETEKKNQVPAQLAGNNDTNGKWSTKQGNSKDIKDTKDIKSQDIAKKQKQNKTTVATLENNNTTMKPKTKQKPKPKTKPKPKPKPIVVHGNQNIIASKNDQDVDEIDLNKGGNGTQLQENNNGKNSITVSSIASKRLPVSKALTPALSGFPKDLKKDNYRNNSPLVVSKTEQEKNKNNDDENEDDDDDLGSLADELEEALEDETTPPPLLNADLTTKSAGKSVSSAVATGRNAATPNTSVNKDYHDSIEEDDGWAETNLDDWEVDKDESSNFSKSDTLIFQDIEPKKPLFKDTDFDSFETSESFAGPISMKDLVNKRVKYNSARSSSKAATPTPVSTPNTGSMNEISSTSNSNGNNNIQNTSNSKKQFDISSSSRTDLKDASSFPLYKDSNNEDDEEVSEEE</sequence>
<feature type="compositionally biased region" description="Basic and acidic residues" evidence="2">
    <location>
        <begin position="376"/>
        <end position="385"/>
    </location>
</feature>
<feature type="compositionally biased region" description="Acidic residues" evidence="2">
    <location>
        <begin position="386"/>
        <end position="410"/>
    </location>
</feature>
<keyword evidence="5" id="KW-1185">Reference proteome</keyword>
<feature type="compositionally biased region" description="Polar residues" evidence="2">
    <location>
        <begin position="438"/>
        <end position="447"/>
    </location>
</feature>
<feature type="compositionally biased region" description="Basic residues" evidence="2">
    <location>
        <begin position="273"/>
        <end position="289"/>
    </location>
</feature>
<gene>
    <name evidence="4" type="ORF">PACTADRAFT_51712</name>
</gene>
<evidence type="ECO:0000313" key="5">
    <source>
        <dbReference type="Proteomes" id="UP000094236"/>
    </source>
</evidence>
<dbReference type="OrthoDB" id="3998262at2759"/>
<dbReference type="InterPro" id="IPR019194">
    <property type="entry name" value="Tscrpt_elong_fac_Eaf_N"/>
</dbReference>
<reference evidence="5" key="1">
    <citation type="submission" date="2016-05" db="EMBL/GenBank/DDBJ databases">
        <title>Comparative genomics of biotechnologically important yeasts.</title>
        <authorList>
            <consortium name="DOE Joint Genome Institute"/>
            <person name="Riley R."/>
            <person name="Haridas S."/>
            <person name="Wolfe K.H."/>
            <person name="Lopes M.R."/>
            <person name="Hittinger C.T."/>
            <person name="Goker M."/>
            <person name="Salamov A."/>
            <person name="Wisecaver J."/>
            <person name="Long T.M."/>
            <person name="Aerts A.L."/>
            <person name="Barry K."/>
            <person name="Choi C."/>
            <person name="Clum A."/>
            <person name="Coughlan A.Y."/>
            <person name="Deshpande S."/>
            <person name="Douglass A.P."/>
            <person name="Hanson S.J."/>
            <person name="Klenk H.-P."/>
            <person name="Labutti K."/>
            <person name="Lapidus A."/>
            <person name="Lindquist E."/>
            <person name="Lipzen A."/>
            <person name="Meier-Kolthoff J.P."/>
            <person name="Ohm R.A."/>
            <person name="Otillar R.P."/>
            <person name="Pangilinan J."/>
            <person name="Peng Y."/>
            <person name="Rokas A."/>
            <person name="Rosa C.A."/>
            <person name="Scheuner C."/>
            <person name="Sibirny A.A."/>
            <person name="Slot J.C."/>
            <person name="Stielow J.B."/>
            <person name="Sun H."/>
            <person name="Kurtzman C.P."/>
            <person name="Blackwell M."/>
            <person name="Grigoriev I.V."/>
            <person name="Jeffries T.W."/>
        </authorList>
    </citation>
    <scope>NUCLEOTIDE SEQUENCE [LARGE SCALE GENOMIC DNA]</scope>
    <source>
        <strain evidence="5">NRRL Y-2460</strain>
    </source>
</reference>
<feature type="compositionally biased region" description="Polar residues" evidence="2">
    <location>
        <begin position="257"/>
        <end position="268"/>
    </location>
</feature>
<evidence type="ECO:0000256" key="1">
    <source>
        <dbReference type="SAM" id="Coils"/>
    </source>
</evidence>
<accession>A0A1E4TQD1</accession>
<dbReference type="Pfam" id="PF09816">
    <property type="entry name" value="EAF"/>
    <property type="match status" value="1"/>
</dbReference>
<dbReference type="Proteomes" id="UP000094236">
    <property type="component" value="Unassembled WGS sequence"/>
</dbReference>
<feature type="region of interest" description="Disordered" evidence="2">
    <location>
        <begin position="352"/>
        <end position="479"/>
    </location>
</feature>
<feature type="compositionally biased region" description="Polar residues" evidence="2">
    <location>
        <begin position="321"/>
        <end position="330"/>
    </location>
</feature>
<keyword evidence="1" id="KW-0175">Coiled coil</keyword>
<feature type="compositionally biased region" description="Low complexity" evidence="2">
    <location>
        <begin position="550"/>
        <end position="570"/>
    </location>
</feature>
<evidence type="ECO:0000259" key="3">
    <source>
        <dbReference type="Pfam" id="PF09816"/>
    </source>
</evidence>
<proteinExistence type="predicted"/>
<name>A0A1E4TQD1_PACTA</name>
<feature type="compositionally biased region" description="Acidic residues" evidence="2">
    <location>
        <begin position="454"/>
        <end position="472"/>
    </location>
</feature>
<dbReference type="EMBL" id="KV454017">
    <property type="protein sequence ID" value="ODV93975.1"/>
    <property type="molecule type" value="Genomic_DNA"/>
</dbReference>
<evidence type="ECO:0000313" key="4">
    <source>
        <dbReference type="EMBL" id="ODV93975.1"/>
    </source>
</evidence>
<dbReference type="AlphaFoldDB" id="A0A1E4TQD1"/>
<feature type="compositionally biased region" description="Low complexity" evidence="2">
    <location>
        <begin position="421"/>
        <end position="436"/>
    </location>
</feature>
<feature type="coiled-coil region" evidence="1">
    <location>
        <begin position="173"/>
        <end position="200"/>
    </location>
</feature>
<feature type="region of interest" description="Disordered" evidence="2">
    <location>
        <begin position="211"/>
        <end position="330"/>
    </location>
</feature>
<feature type="region of interest" description="Disordered" evidence="2">
    <location>
        <begin position="525"/>
        <end position="608"/>
    </location>
</feature>
<feature type="compositionally biased region" description="Basic and acidic residues" evidence="2">
    <location>
        <begin position="235"/>
        <end position="252"/>
    </location>
</feature>
<feature type="compositionally biased region" description="Polar residues" evidence="2">
    <location>
        <begin position="528"/>
        <end position="549"/>
    </location>
</feature>
<protein>
    <recommendedName>
        <fullName evidence="3">Transcription elongation factor Eaf N-terminal domain-containing protein</fullName>
    </recommendedName>
</protein>